<keyword evidence="1" id="KW-0812">Transmembrane</keyword>
<dbReference type="AlphaFoldDB" id="A0A061DMN9"/>
<dbReference type="InParanoid" id="A0A061DMN9"/>
<protein>
    <submittedName>
        <fullName evidence="2">F13M7.2 protein, putative</fullName>
    </submittedName>
</protein>
<dbReference type="KEGG" id="tcc:18612367"/>
<dbReference type="eggNOG" id="ENOG502RXY5">
    <property type="taxonomic scope" value="Eukaryota"/>
</dbReference>
<feature type="transmembrane region" description="Helical" evidence="1">
    <location>
        <begin position="108"/>
        <end position="127"/>
    </location>
</feature>
<feature type="transmembrane region" description="Helical" evidence="1">
    <location>
        <begin position="47"/>
        <end position="65"/>
    </location>
</feature>
<evidence type="ECO:0000313" key="3">
    <source>
        <dbReference type="Proteomes" id="UP000026915"/>
    </source>
</evidence>
<name>A0A061DMN9_THECC</name>
<accession>A0A061DMN9</accession>
<dbReference type="Proteomes" id="UP000026915">
    <property type="component" value="Chromosome 1"/>
</dbReference>
<dbReference type="OMA" id="KPKRWPL"/>
<dbReference type="PANTHER" id="PTHR36703:SF1">
    <property type="entry name" value="TRIACYLGLYCEROL LIPASE-LIKE PROTEIN"/>
    <property type="match status" value="1"/>
</dbReference>
<dbReference type="PANTHER" id="PTHR36703">
    <property type="entry name" value="TRIACYLGLYCEROL LIPASE-LIKE PROTEIN"/>
    <property type="match status" value="1"/>
</dbReference>
<dbReference type="Gramene" id="EOX93356">
    <property type="protein sequence ID" value="EOX93356"/>
    <property type="gene ID" value="TCM_002197"/>
</dbReference>
<reference evidence="2 3" key="1">
    <citation type="journal article" date="2013" name="Genome Biol.">
        <title>The genome sequence of the most widely cultivated cacao type and its use to identify candidate genes regulating pod color.</title>
        <authorList>
            <person name="Motamayor J.C."/>
            <person name="Mockaitis K."/>
            <person name="Schmutz J."/>
            <person name="Haiminen N."/>
            <person name="Iii D.L."/>
            <person name="Cornejo O."/>
            <person name="Findley S.D."/>
            <person name="Zheng P."/>
            <person name="Utro F."/>
            <person name="Royaert S."/>
            <person name="Saski C."/>
            <person name="Jenkins J."/>
            <person name="Podicheti R."/>
            <person name="Zhao M."/>
            <person name="Scheffler B.E."/>
            <person name="Stack J.C."/>
            <person name="Feltus F.A."/>
            <person name="Mustiga G.M."/>
            <person name="Amores F."/>
            <person name="Phillips W."/>
            <person name="Marelli J.P."/>
            <person name="May G.D."/>
            <person name="Shapiro H."/>
            <person name="Ma J."/>
            <person name="Bustamante C.D."/>
            <person name="Schnell R.J."/>
            <person name="Main D."/>
            <person name="Gilbert D."/>
            <person name="Parida L."/>
            <person name="Kuhn D.N."/>
        </authorList>
    </citation>
    <scope>NUCLEOTIDE SEQUENCE [LARGE SCALE GENOMIC DNA]</scope>
    <source>
        <strain evidence="3">cv. Matina 1-6</strain>
    </source>
</reference>
<dbReference type="HOGENOM" id="CLU_082629_1_0_1"/>
<evidence type="ECO:0000313" key="2">
    <source>
        <dbReference type="EMBL" id="EOX93356.1"/>
    </source>
</evidence>
<proteinExistence type="predicted"/>
<keyword evidence="3" id="KW-1185">Reference proteome</keyword>
<organism evidence="2 3">
    <name type="scientific">Theobroma cacao</name>
    <name type="common">Cacao</name>
    <name type="synonym">Cocoa</name>
    <dbReference type="NCBI Taxonomy" id="3641"/>
    <lineage>
        <taxon>Eukaryota</taxon>
        <taxon>Viridiplantae</taxon>
        <taxon>Streptophyta</taxon>
        <taxon>Embryophyta</taxon>
        <taxon>Tracheophyta</taxon>
        <taxon>Spermatophyta</taxon>
        <taxon>Magnoliopsida</taxon>
        <taxon>eudicotyledons</taxon>
        <taxon>Gunneridae</taxon>
        <taxon>Pentapetalae</taxon>
        <taxon>rosids</taxon>
        <taxon>malvids</taxon>
        <taxon>Malvales</taxon>
        <taxon>Malvaceae</taxon>
        <taxon>Byttnerioideae</taxon>
        <taxon>Theobroma</taxon>
    </lineage>
</organism>
<dbReference type="EMBL" id="CM001879">
    <property type="protein sequence ID" value="EOX93356.1"/>
    <property type="molecule type" value="Genomic_DNA"/>
</dbReference>
<dbReference type="FunCoup" id="A0A061DMN9">
    <property type="interactions" value="702"/>
</dbReference>
<dbReference type="Gramene" id="Tc01v2_t015440.1">
    <property type="protein sequence ID" value="Tc01v2_p015440.1"/>
    <property type="gene ID" value="Tc01v2_g015440"/>
</dbReference>
<gene>
    <name evidence="2" type="ORF">TCM_002197</name>
</gene>
<dbReference type="STRING" id="3641.A0A061DMN9"/>
<evidence type="ECO:0000256" key="1">
    <source>
        <dbReference type="SAM" id="Phobius"/>
    </source>
</evidence>
<keyword evidence="1" id="KW-0472">Membrane</keyword>
<keyword evidence="1" id="KW-1133">Transmembrane helix</keyword>
<dbReference type="OrthoDB" id="1934526at2759"/>
<sequence length="206" mass="23231">MHRLRSRGTSLLGSMAVPHLKRKALNSWAAVQDTYFSTKDTFERHKVVFTVGTSIASVATAWFGYSLRHYHETKVDQRLESIEKAMQNNYHLEHTDIKKLVDPGPSKTAAWVATAGTALVVGYGLGWRGGTWYANRKFRKEQLKLLGQIKPKRWELLGQIKPRGWQLRFLKSSARSRGPESTLKASEKMLKNAPASCNSVEANQSC</sequence>